<dbReference type="PATRIC" id="fig|84022.5.peg.268"/>
<accession>A0A0D8IA52</accession>
<dbReference type="Pfam" id="PF07853">
    <property type="entry name" value="DUF1648"/>
    <property type="match status" value="1"/>
</dbReference>
<dbReference type="PANTHER" id="PTHR37810:SF9">
    <property type="entry name" value="MEMBRANE PROTEIN"/>
    <property type="match status" value="1"/>
</dbReference>
<proteinExistence type="predicted"/>
<feature type="domain" description="DUF1648" evidence="1">
    <location>
        <begin position="145"/>
        <end position="193"/>
    </location>
</feature>
<feature type="domain" description="DUF5808" evidence="2">
    <location>
        <begin position="325"/>
        <end position="350"/>
    </location>
</feature>
<evidence type="ECO:0000313" key="3">
    <source>
        <dbReference type="EMBL" id="AKL96298.1"/>
    </source>
</evidence>
<organism evidence="3 4">
    <name type="scientific">Clostridium aceticum</name>
    <dbReference type="NCBI Taxonomy" id="84022"/>
    <lineage>
        <taxon>Bacteria</taxon>
        <taxon>Bacillati</taxon>
        <taxon>Bacillota</taxon>
        <taxon>Clostridia</taxon>
        <taxon>Eubacteriales</taxon>
        <taxon>Clostridiaceae</taxon>
        <taxon>Clostridium</taxon>
    </lineage>
</organism>
<dbReference type="KEGG" id="cace:CACET_c28530"/>
<dbReference type="PANTHER" id="PTHR37810">
    <property type="entry name" value="IMMUNITY PROTEIN SDPI"/>
    <property type="match status" value="1"/>
</dbReference>
<evidence type="ECO:0000259" key="2">
    <source>
        <dbReference type="Pfam" id="PF19124"/>
    </source>
</evidence>
<dbReference type="InterPro" id="IPR043831">
    <property type="entry name" value="DUF5808"/>
</dbReference>
<evidence type="ECO:0000313" key="4">
    <source>
        <dbReference type="Proteomes" id="UP000035704"/>
    </source>
</evidence>
<dbReference type="InterPro" id="IPR012867">
    <property type="entry name" value="DUF1648"/>
</dbReference>
<reference evidence="3 4" key="1">
    <citation type="submission" date="2014-10" db="EMBL/GenBank/DDBJ databases">
        <title>Genome sequence of Clostridium aceticum DSM 1496.</title>
        <authorList>
            <person name="Poehlein A."/>
            <person name="Schiel-Bengelsdorf B."/>
            <person name="Gottschalk G."/>
            <person name="Duerre P."/>
            <person name="Daniel R."/>
        </authorList>
    </citation>
    <scope>NUCLEOTIDE SEQUENCE [LARGE SCALE GENOMIC DNA]</scope>
    <source>
        <strain evidence="3 4">DSM 1496</strain>
    </source>
</reference>
<dbReference type="GO" id="GO:0009636">
    <property type="term" value="P:response to toxic substance"/>
    <property type="evidence" value="ECO:0007669"/>
    <property type="project" value="TreeGrafter"/>
</dbReference>
<gene>
    <name evidence="3" type="ORF">CACET_c28530</name>
</gene>
<dbReference type="Proteomes" id="UP000035704">
    <property type="component" value="Chromosome"/>
</dbReference>
<dbReference type="InterPro" id="IPR014574">
    <property type="entry name" value="UCP032908"/>
</dbReference>
<dbReference type="AlphaFoldDB" id="A0A0D8IA52"/>
<dbReference type="PIRSF" id="PIRSF032908">
    <property type="entry name" value="UCP032908"/>
    <property type="match status" value="1"/>
</dbReference>
<evidence type="ECO:0000259" key="1">
    <source>
        <dbReference type="Pfam" id="PF07853"/>
    </source>
</evidence>
<dbReference type="EMBL" id="CP009687">
    <property type="protein sequence ID" value="AKL96298.1"/>
    <property type="molecule type" value="Genomic_DNA"/>
</dbReference>
<dbReference type="STRING" id="84022.CACET_c28530"/>
<dbReference type="OrthoDB" id="9808690at2"/>
<sequence length="370" mass="42498">MFLFTLLLNFFTIYLPLLLIGLFIPSYTKKSLFFGIAVPEDFAESDQFKKLKREYLRNHSISLTVAMGIIIAIGFNYQSIRVINAGIFILMTVFTANYLYTHLKIKKLKEAEGWLVRKKQVVMVSTNSGSSKRKIAMKYHCISAVIVIFTWILTATIYRSLPDRIPMRFDFQGEVVGYGHKSFLTVFGIPLTQLGMFTLFFYLTIVIGKSKLMINPAKPKTSEKQNIIANRRWGIFMVFTSILLNGYFLYLQLTILQVLNLTATTHIAVNILSIALPIMAVIVVALKTGQSGSRITIDSDEEENKKLIYRDEDKYWKWGMFYYNKQDPSLWIEKRFGIGWTINMGHPVGMAIGFITLVVLLYSIIITIYR</sequence>
<dbReference type="RefSeq" id="WP_044824847.1">
    <property type="nucleotide sequence ID" value="NZ_CP009687.1"/>
</dbReference>
<keyword evidence="4" id="KW-1185">Reference proteome</keyword>
<dbReference type="Pfam" id="PF19124">
    <property type="entry name" value="DUF5808"/>
    <property type="match status" value="1"/>
</dbReference>
<name>A0A0D8IA52_9CLOT</name>
<protein>
    <submittedName>
        <fullName evidence="3">Putative membrane protein</fullName>
    </submittedName>
</protein>